<evidence type="ECO:0000313" key="4">
    <source>
        <dbReference type="Proteomes" id="UP000215459"/>
    </source>
</evidence>
<dbReference type="GO" id="GO:0016798">
    <property type="term" value="F:hydrolase activity, acting on glycosyl bonds"/>
    <property type="evidence" value="ECO:0007669"/>
    <property type="project" value="UniProtKB-KW"/>
</dbReference>
<reference evidence="3 4" key="1">
    <citation type="submission" date="2017-07" db="EMBL/GenBank/DDBJ databases">
        <title>The genome sequence of Paludifilum halophilum highlights mechanisms for microbial adaptation to high salt environemnts.</title>
        <authorList>
            <person name="Belbahri L."/>
        </authorList>
    </citation>
    <scope>NUCLEOTIDE SEQUENCE [LARGE SCALE GENOMIC DNA]</scope>
    <source>
        <strain evidence="3 4">DSM 102817</strain>
    </source>
</reference>
<keyword evidence="4" id="KW-1185">Reference proteome</keyword>
<dbReference type="InterPro" id="IPR051887">
    <property type="entry name" value="GH18_Domain-Containing"/>
</dbReference>
<evidence type="ECO:0000313" key="3">
    <source>
        <dbReference type="EMBL" id="OYD08304.1"/>
    </source>
</evidence>
<dbReference type="EMBL" id="NOWF01000003">
    <property type="protein sequence ID" value="OYD08304.1"/>
    <property type="molecule type" value="Genomic_DNA"/>
</dbReference>
<dbReference type="PANTHER" id="PTHR46290">
    <property type="entry name" value="DI-N-ACETYLCHITOBIASE"/>
    <property type="match status" value="1"/>
</dbReference>
<keyword evidence="2" id="KW-0326">Glycosidase</keyword>
<gene>
    <name evidence="3" type="ORF">CHM34_05495</name>
</gene>
<organism evidence="3 4">
    <name type="scientific">Paludifilum halophilum</name>
    <dbReference type="NCBI Taxonomy" id="1642702"/>
    <lineage>
        <taxon>Bacteria</taxon>
        <taxon>Bacillati</taxon>
        <taxon>Bacillota</taxon>
        <taxon>Bacilli</taxon>
        <taxon>Bacillales</taxon>
        <taxon>Thermoactinomycetaceae</taxon>
        <taxon>Paludifilum</taxon>
    </lineage>
</organism>
<dbReference type="Gene3D" id="3.10.50.10">
    <property type="match status" value="1"/>
</dbReference>
<proteinExistence type="predicted"/>
<dbReference type="GO" id="GO:0009313">
    <property type="term" value="P:oligosaccharide catabolic process"/>
    <property type="evidence" value="ECO:0007669"/>
    <property type="project" value="TreeGrafter"/>
</dbReference>
<dbReference type="InterPro" id="IPR029070">
    <property type="entry name" value="Chitinase_insertion_sf"/>
</dbReference>
<dbReference type="Proteomes" id="UP000215459">
    <property type="component" value="Unassembled WGS sequence"/>
</dbReference>
<evidence type="ECO:0000256" key="1">
    <source>
        <dbReference type="ARBA" id="ARBA00022801"/>
    </source>
</evidence>
<evidence type="ECO:0008006" key="5">
    <source>
        <dbReference type="Google" id="ProtNLM"/>
    </source>
</evidence>
<accession>A0A235B7M2</accession>
<dbReference type="PANTHER" id="PTHR46290:SF1">
    <property type="entry name" value="DI-N-ACETYLCHITOBIASE"/>
    <property type="match status" value="1"/>
</dbReference>
<comment type="caution">
    <text evidence="3">The sequence shown here is derived from an EMBL/GenBank/DDBJ whole genome shotgun (WGS) entry which is preliminary data.</text>
</comment>
<dbReference type="AlphaFoldDB" id="A0A235B7M2"/>
<name>A0A235B7M2_9BACL</name>
<protein>
    <recommendedName>
        <fullName evidence="5">GH18 domain-containing protein</fullName>
    </recommendedName>
</protein>
<keyword evidence="1" id="KW-0378">Hydrolase</keyword>
<sequence length="68" mass="8188">MDAKSYAPFYRYTDKKGNPHVVWFEDVRSLAAKFQLVREMKWKGMGGWQMNFPFPQDESLLWLNFKPQ</sequence>
<evidence type="ECO:0000256" key="2">
    <source>
        <dbReference type="ARBA" id="ARBA00023295"/>
    </source>
</evidence>
<dbReference type="Gene3D" id="3.20.20.80">
    <property type="entry name" value="Glycosidases"/>
    <property type="match status" value="1"/>
</dbReference>